<dbReference type="GO" id="GO:0005524">
    <property type="term" value="F:ATP binding"/>
    <property type="evidence" value="ECO:0007669"/>
    <property type="project" value="UniProtKB-UniRule"/>
</dbReference>
<evidence type="ECO:0000256" key="11">
    <source>
        <dbReference type="ARBA" id="ARBA00030128"/>
    </source>
</evidence>
<dbReference type="SUPFAM" id="SSF52540">
    <property type="entry name" value="P-loop containing nucleoside triphosphate hydrolases"/>
    <property type="match status" value="1"/>
</dbReference>
<sequence>MSNDAAAHGRKHLIVLSAPSGAGKTTVARHLLTVFPHLQFSVSATTRAQRPGEVHGKDYVFLTREEFRTEIEHEGLIEYEEIFGNYYGTLRAQVQESIDKGEDVIFDVDVKGALSLRAAFPDDTLLMFIAPPSIDILEARLRNRHTETDEQIALRLSRAEMEMASRDRFDVVIVNDVLENTLRLAEQAVRAAIS</sequence>
<dbReference type="PROSITE" id="PS00856">
    <property type="entry name" value="GUANYLATE_KINASE_1"/>
    <property type="match status" value="1"/>
</dbReference>
<evidence type="ECO:0000256" key="3">
    <source>
        <dbReference type="ARBA" id="ARBA00005790"/>
    </source>
</evidence>
<evidence type="ECO:0000313" key="16">
    <source>
        <dbReference type="Proteomes" id="UP000184233"/>
    </source>
</evidence>
<evidence type="ECO:0000256" key="9">
    <source>
        <dbReference type="ARBA" id="ARBA00022777"/>
    </source>
</evidence>
<reference evidence="15 16" key="1">
    <citation type="submission" date="2016-09" db="EMBL/GenBank/DDBJ databases">
        <title>Genome-resolved meta-omics ties microbial dynamics to process performance in biotechnology for thiocyanate degradation.</title>
        <authorList>
            <person name="Kantor R.S."/>
            <person name="Huddy R.J."/>
            <person name="Iyer R."/>
            <person name="Thomas B.C."/>
            <person name="Brown C.T."/>
            <person name="Anantharaman K."/>
            <person name="Tringe S."/>
            <person name="Hettich R.L."/>
            <person name="Harrison S.T."/>
            <person name="Banfield J.F."/>
        </authorList>
    </citation>
    <scope>NUCLEOTIDE SEQUENCE [LARGE SCALE GENOMIC DNA]</scope>
    <source>
        <strain evidence="15">59-99</strain>
    </source>
</reference>
<dbReference type="STRING" id="1895771.BGO89_12475"/>
<evidence type="ECO:0000256" key="4">
    <source>
        <dbReference type="ARBA" id="ARBA00012961"/>
    </source>
</evidence>
<dbReference type="EC" id="2.7.4.8" evidence="4 13"/>
<dbReference type="SMART" id="SM00072">
    <property type="entry name" value="GuKc"/>
    <property type="match status" value="1"/>
</dbReference>
<evidence type="ECO:0000256" key="5">
    <source>
        <dbReference type="ARBA" id="ARBA00016296"/>
    </source>
</evidence>
<comment type="subcellular location">
    <subcellularLocation>
        <location evidence="2 13">Cytoplasm</location>
    </subcellularLocation>
</comment>
<dbReference type="Gene3D" id="3.30.63.10">
    <property type="entry name" value="Guanylate Kinase phosphate binding domain"/>
    <property type="match status" value="1"/>
</dbReference>
<dbReference type="InterPro" id="IPR008144">
    <property type="entry name" value="Guanylate_kin-like_dom"/>
</dbReference>
<dbReference type="AlphaFoldDB" id="A0A1M3KYG7"/>
<keyword evidence="10 13" id="KW-0067">ATP-binding</keyword>
<dbReference type="NCBIfam" id="TIGR03263">
    <property type="entry name" value="guanyl_kin"/>
    <property type="match status" value="1"/>
</dbReference>
<evidence type="ECO:0000313" key="15">
    <source>
        <dbReference type="EMBL" id="OJX57294.1"/>
    </source>
</evidence>
<proteinExistence type="inferred from homology"/>
<name>A0A1M3KYG7_9BACT</name>
<evidence type="ECO:0000256" key="12">
    <source>
        <dbReference type="ARBA" id="ARBA00048594"/>
    </source>
</evidence>
<evidence type="ECO:0000256" key="8">
    <source>
        <dbReference type="ARBA" id="ARBA00022741"/>
    </source>
</evidence>
<dbReference type="Pfam" id="PF00625">
    <property type="entry name" value="Guanylate_kin"/>
    <property type="match status" value="1"/>
</dbReference>
<accession>A0A1M3KYG7</accession>
<dbReference type="Proteomes" id="UP000184233">
    <property type="component" value="Unassembled WGS sequence"/>
</dbReference>
<comment type="caution">
    <text evidence="15">The sequence shown here is derived from an EMBL/GenBank/DDBJ whole genome shotgun (WGS) entry which is preliminary data.</text>
</comment>
<evidence type="ECO:0000256" key="6">
    <source>
        <dbReference type="ARBA" id="ARBA00022490"/>
    </source>
</evidence>
<dbReference type="PANTHER" id="PTHR23117:SF13">
    <property type="entry name" value="GUANYLATE KINASE"/>
    <property type="match status" value="1"/>
</dbReference>
<evidence type="ECO:0000259" key="14">
    <source>
        <dbReference type="PROSITE" id="PS50052"/>
    </source>
</evidence>
<keyword evidence="6 13" id="KW-0963">Cytoplasm</keyword>
<protein>
    <recommendedName>
        <fullName evidence="5 13">Guanylate kinase</fullName>
        <ecNumber evidence="4 13">2.7.4.8</ecNumber>
    </recommendedName>
    <alternativeName>
        <fullName evidence="11 13">GMP kinase</fullName>
    </alternativeName>
</protein>
<dbReference type="HAMAP" id="MF_00328">
    <property type="entry name" value="Guanylate_kinase"/>
    <property type="match status" value="1"/>
</dbReference>
<organism evidence="15 16">
    <name type="scientific">Candidatus Kapaibacterium thiocyanatum</name>
    <dbReference type="NCBI Taxonomy" id="1895771"/>
    <lineage>
        <taxon>Bacteria</taxon>
        <taxon>Pseudomonadati</taxon>
        <taxon>Candidatus Kapaibacteriota</taxon>
        <taxon>Candidatus Kapaibacteriia</taxon>
        <taxon>Candidatus Kapaibacteriales</taxon>
        <taxon>Candidatus Kapaibacteriaceae</taxon>
        <taxon>Candidatus Kapaibacterium</taxon>
    </lineage>
</organism>
<dbReference type="FunFam" id="3.30.63.10:FF:000005">
    <property type="entry name" value="Guanylate kinase"/>
    <property type="match status" value="1"/>
</dbReference>
<dbReference type="EMBL" id="MKVH01000024">
    <property type="protein sequence ID" value="OJX57294.1"/>
    <property type="molecule type" value="Genomic_DNA"/>
</dbReference>
<dbReference type="Gene3D" id="3.40.50.300">
    <property type="entry name" value="P-loop containing nucleotide triphosphate hydrolases"/>
    <property type="match status" value="1"/>
</dbReference>
<evidence type="ECO:0000256" key="10">
    <source>
        <dbReference type="ARBA" id="ARBA00022840"/>
    </source>
</evidence>
<comment type="function">
    <text evidence="1 13">Essential for recycling GMP and indirectly, cGMP.</text>
</comment>
<keyword evidence="8 13" id="KW-0547">Nucleotide-binding</keyword>
<dbReference type="InterPro" id="IPR017665">
    <property type="entry name" value="Guanylate_kinase"/>
</dbReference>
<gene>
    <name evidence="13" type="primary">gmk</name>
    <name evidence="15" type="ORF">BGO89_12475</name>
</gene>
<evidence type="ECO:0000256" key="7">
    <source>
        <dbReference type="ARBA" id="ARBA00022679"/>
    </source>
</evidence>
<comment type="similarity">
    <text evidence="3 13">Belongs to the guanylate kinase family.</text>
</comment>
<feature type="domain" description="Guanylate kinase-like" evidence="14">
    <location>
        <begin position="11"/>
        <end position="190"/>
    </location>
</feature>
<feature type="binding site" evidence="13">
    <location>
        <begin position="18"/>
        <end position="25"/>
    </location>
    <ligand>
        <name>ATP</name>
        <dbReference type="ChEBI" id="CHEBI:30616"/>
    </ligand>
</feature>
<dbReference type="InterPro" id="IPR020590">
    <property type="entry name" value="Guanylate_kinase_CS"/>
</dbReference>
<dbReference type="InterPro" id="IPR008145">
    <property type="entry name" value="GK/Ca_channel_bsu"/>
</dbReference>
<evidence type="ECO:0000256" key="13">
    <source>
        <dbReference type="HAMAP-Rule" id="MF_00328"/>
    </source>
</evidence>
<dbReference type="CDD" id="cd00071">
    <property type="entry name" value="GMPK"/>
    <property type="match status" value="1"/>
</dbReference>
<dbReference type="PANTHER" id="PTHR23117">
    <property type="entry name" value="GUANYLATE KINASE-RELATED"/>
    <property type="match status" value="1"/>
</dbReference>
<dbReference type="GO" id="GO:0005829">
    <property type="term" value="C:cytosol"/>
    <property type="evidence" value="ECO:0007669"/>
    <property type="project" value="TreeGrafter"/>
</dbReference>
<keyword evidence="9 13" id="KW-0418">Kinase</keyword>
<dbReference type="InterPro" id="IPR027417">
    <property type="entry name" value="P-loop_NTPase"/>
</dbReference>
<keyword evidence="7 13" id="KW-0808">Transferase</keyword>
<evidence type="ECO:0000256" key="2">
    <source>
        <dbReference type="ARBA" id="ARBA00004496"/>
    </source>
</evidence>
<comment type="catalytic activity">
    <reaction evidence="12 13">
        <text>GMP + ATP = GDP + ADP</text>
        <dbReference type="Rhea" id="RHEA:20780"/>
        <dbReference type="ChEBI" id="CHEBI:30616"/>
        <dbReference type="ChEBI" id="CHEBI:58115"/>
        <dbReference type="ChEBI" id="CHEBI:58189"/>
        <dbReference type="ChEBI" id="CHEBI:456216"/>
        <dbReference type="EC" id="2.7.4.8"/>
    </reaction>
</comment>
<evidence type="ECO:0000256" key="1">
    <source>
        <dbReference type="ARBA" id="ARBA00003531"/>
    </source>
</evidence>
<dbReference type="GO" id="GO:0004385">
    <property type="term" value="F:GMP kinase activity"/>
    <property type="evidence" value="ECO:0007669"/>
    <property type="project" value="UniProtKB-UniRule"/>
</dbReference>
<dbReference type="PROSITE" id="PS50052">
    <property type="entry name" value="GUANYLATE_KINASE_2"/>
    <property type="match status" value="1"/>
</dbReference>